<dbReference type="PROSITE" id="PS51217">
    <property type="entry name" value="UVRD_HELICASE_CTER"/>
    <property type="match status" value="1"/>
</dbReference>
<dbReference type="Proteomes" id="UP000012081">
    <property type="component" value="Unassembled WGS sequence"/>
</dbReference>
<accession>M8DEM1</accession>
<dbReference type="SUPFAM" id="SSF52540">
    <property type="entry name" value="P-loop containing nucleoside triphosphate hydrolases"/>
    <property type="match status" value="1"/>
</dbReference>
<evidence type="ECO:0000259" key="13">
    <source>
        <dbReference type="PROSITE" id="PS51198"/>
    </source>
</evidence>
<organism evidence="15 16">
    <name type="scientific">Brevibacillus borstelensis AK1</name>
    <dbReference type="NCBI Taxonomy" id="1300222"/>
    <lineage>
        <taxon>Bacteria</taxon>
        <taxon>Bacillati</taxon>
        <taxon>Bacillota</taxon>
        <taxon>Bacilli</taxon>
        <taxon>Bacillales</taxon>
        <taxon>Paenibacillaceae</taxon>
        <taxon>Brevibacillus</taxon>
    </lineage>
</organism>
<feature type="compositionally biased region" description="Low complexity" evidence="12">
    <location>
        <begin position="138"/>
        <end position="147"/>
    </location>
</feature>
<proteinExistence type="inferred from homology"/>
<dbReference type="InterPro" id="IPR000212">
    <property type="entry name" value="DNA_helicase_UvrD/REP"/>
</dbReference>
<dbReference type="EC" id="5.6.2.4" evidence="9"/>
<dbReference type="Gene3D" id="1.10.486.10">
    <property type="entry name" value="PCRA, domain 4"/>
    <property type="match status" value="1"/>
</dbReference>
<evidence type="ECO:0000256" key="8">
    <source>
        <dbReference type="ARBA" id="ARBA00034617"/>
    </source>
</evidence>
<dbReference type="InterPro" id="IPR014016">
    <property type="entry name" value="UvrD-like_ATP-bd"/>
</dbReference>
<dbReference type="GO" id="GO:0000725">
    <property type="term" value="P:recombinational repair"/>
    <property type="evidence" value="ECO:0007669"/>
    <property type="project" value="TreeGrafter"/>
</dbReference>
<reference evidence="15 16" key="1">
    <citation type="submission" date="2013-03" db="EMBL/GenBank/DDBJ databases">
        <title>Assembly of a new bacterial strain Brevibacillus borstelensis AK1.</title>
        <authorList>
            <person name="Rajan I."/>
            <person name="PoliReddy D."/>
            <person name="Sugumar T."/>
            <person name="Rathinam K."/>
            <person name="Alqarawi S."/>
            <person name="Khalil A.B."/>
            <person name="Sivakumar N."/>
        </authorList>
    </citation>
    <scope>NUCLEOTIDE SEQUENCE [LARGE SCALE GENOMIC DNA]</scope>
    <source>
        <strain evidence="15 16">AK1</strain>
    </source>
</reference>
<dbReference type="InterPro" id="IPR013986">
    <property type="entry name" value="DExx_box_DNA_helicase_dom_sf"/>
</dbReference>
<evidence type="ECO:0000256" key="6">
    <source>
        <dbReference type="ARBA" id="ARBA00023125"/>
    </source>
</evidence>
<evidence type="ECO:0000313" key="16">
    <source>
        <dbReference type="Proteomes" id="UP000012081"/>
    </source>
</evidence>
<protein>
    <recommendedName>
        <fullName evidence="9">DNA 3'-5' helicase</fullName>
        <ecNumber evidence="9">5.6.2.4</ecNumber>
    </recommendedName>
</protein>
<name>M8DEM1_9BACL</name>
<dbReference type="Pfam" id="PF13361">
    <property type="entry name" value="UvrD_C"/>
    <property type="match status" value="2"/>
</dbReference>
<dbReference type="InterPro" id="IPR014017">
    <property type="entry name" value="DNA_helicase_UvrD-like_C"/>
</dbReference>
<comment type="caution">
    <text evidence="15">The sequence shown here is derived from an EMBL/GenBank/DDBJ whole genome shotgun (WGS) entry which is preliminary data.</text>
</comment>
<evidence type="ECO:0000256" key="7">
    <source>
        <dbReference type="ARBA" id="ARBA00023235"/>
    </source>
</evidence>
<dbReference type="PANTHER" id="PTHR11070">
    <property type="entry name" value="UVRD / RECB / PCRA DNA HELICASE FAMILY MEMBER"/>
    <property type="match status" value="1"/>
</dbReference>
<dbReference type="GO" id="GO:0003677">
    <property type="term" value="F:DNA binding"/>
    <property type="evidence" value="ECO:0007669"/>
    <property type="project" value="UniProtKB-KW"/>
</dbReference>
<keyword evidence="7" id="KW-0413">Isomerase</keyword>
<dbReference type="Pfam" id="PF00580">
    <property type="entry name" value="UvrD-helicase"/>
    <property type="match status" value="1"/>
</dbReference>
<evidence type="ECO:0000256" key="2">
    <source>
        <dbReference type="ARBA" id="ARBA00022741"/>
    </source>
</evidence>
<dbReference type="RefSeq" id="WP_003386627.1">
    <property type="nucleotide sequence ID" value="NZ_APBN01000001.1"/>
</dbReference>
<dbReference type="OrthoDB" id="9810135at2"/>
<dbReference type="GO" id="GO:0005524">
    <property type="term" value="F:ATP binding"/>
    <property type="evidence" value="ECO:0007669"/>
    <property type="project" value="UniProtKB-UniRule"/>
</dbReference>
<evidence type="ECO:0000256" key="4">
    <source>
        <dbReference type="ARBA" id="ARBA00022806"/>
    </source>
</evidence>
<dbReference type="PATRIC" id="fig|1300222.3.peg.888"/>
<keyword evidence="5 11" id="KW-0067">ATP-binding</keyword>
<sequence length="874" mass="98301">MKFAQLDDRLIRLQPDTYSMIAAWRLAARREKVRCLRCGAPLRLYAGVSFDPHFLHPEGSTCDWEALDEPPAEWLVSEAPPAIRAAFAASLETAAATEALSHSGTGAAAIGGAVDIAATSGADNNGARTRGRADSQPAESASSAEASTAGNGVSAFANGTSATANGASATANVASTLQNDAAVPASQTDEEDDTITVGAFRLPKKRSIHEAGSVTVPPPAPPKPALFRKRLVPKKAIEHLAERHDEPLHPHQREAMLTTDGPLLILAGAGSGKTRVMTARTSHLIRELGLSPRQIMVVTFTTKAAEEIKHRLARQLPAQQARELVAGTFHSIFYRMLLFHQPERWDQQRLLKKDWQKWRLLRESNAMNMHAEIGPRKENEVMDALAVISRWKNEYLLPQQAGLREANDDAERLAQLLYPYYEEAKRRTGWFDFDDMLIGCYELLRHHPDILQRYQERITHVMIDEFQDINRIQYETVKLLAAPQNNLCVIGDDDQSIYGFRGSDPQYILGFTKDFPQAKTITLEVNYRSRSAIVGLGFSLIGHNRARWQKDCLSFHSEEGETYLFEPDDEEEQAARIVDEISHRIREGTPVGECAVLYRTNESARPILERLSEAGIPFHYSQEEESFYQRQTVRWALAYLRLSLDPDDSAALKEILPTLYISQEMWNAVRSQAILEDVPILHVLPGMNHWKPFQRKALKTITEILAACASCPPAQALELICEDGKLRDYLKKRAKERDGGRERWSEELQQLIAAAKRHDSVGGFLQYIDRMVQQEKEWREVQPLPGEGVHVLSIHRAKGLEFDHVFLPDLVEGSLPHEYALDAVRKGNNAALEEERRLLYVAITRARYSLSVGIPRERFGRKTRPSRFISEMGR</sequence>
<dbReference type="CDD" id="cd18807">
    <property type="entry name" value="SF1_C_UvrD"/>
    <property type="match status" value="1"/>
</dbReference>
<feature type="binding site" evidence="11">
    <location>
        <begin position="267"/>
        <end position="274"/>
    </location>
    <ligand>
        <name>ATP</name>
        <dbReference type="ChEBI" id="CHEBI:30616"/>
    </ligand>
</feature>
<dbReference type="GO" id="GO:0033202">
    <property type="term" value="C:DNA helicase complex"/>
    <property type="evidence" value="ECO:0007669"/>
    <property type="project" value="TreeGrafter"/>
</dbReference>
<keyword evidence="4 11" id="KW-0347">Helicase</keyword>
<evidence type="ECO:0000259" key="14">
    <source>
        <dbReference type="PROSITE" id="PS51217"/>
    </source>
</evidence>
<comment type="catalytic activity">
    <reaction evidence="10">
        <text>ATP + H2O = ADP + phosphate + H(+)</text>
        <dbReference type="Rhea" id="RHEA:13065"/>
        <dbReference type="ChEBI" id="CHEBI:15377"/>
        <dbReference type="ChEBI" id="CHEBI:15378"/>
        <dbReference type="ChEBI" id="CHEBI:30616"/>
        <dbReference type="ChEBI" id="CHEBI:43474"/>
        <dbReference type="ChEBI" id="CHEBI:456216"/>
        <dbReference type="EC" id="5.6.2.4"/>
    </reaction>
</comment>
<dbReference type="PROSITE" id="PS51198">
    <property type="entry name" value="UVRD_HELICASE_ATP_BIND"/>
    <property type="match status" value="1"/>
</dbReference>
<dbReference type="STRING" id="1300222.I532_04305"/>
<comment type="similarity">
    <text evidence="1">Belongs to the helicase family. UvrD subfamily.</text>
</comment>
<evidence type="ECO:0000256" key="1">
    <source>
        <dbReference type="ARBA" id="ARBA00009922"/>
    </source>
</evidence>
<dbReference type="Gene3D" id="1.10.10.160">
    <property type="match status" value="1"/>
</dbReference>
<evidence type="ECO:0000256" key="11">
    <source>
        <dbReference type="PROSITE-ProRule" id="PRU00560"/>
    </source>
</evidence>
<keyword evidence="6" id="KW-0238">DNA-binding</keyword>
<dbReference type="AlphaFoldDB" id="M8DEM1"/>
<keyword evidence="16" id="KW-1185">Reference proteome</keyword>
<dbReference type="PANTHER" id="PTHR11070:SF2">
    <property type="entry name" value="ATP-DEPENDENT DNA HELICASE SRS2"/>
    <property type="match status" value="1"/>
</dbReference>
<evidence type="ECO:0000256" key="9">
    <source>
        <dbReference type="ARBA" id="ARBA00034808"/>
    </source>
</evidence>
<evidence type="ECO:0000256" key="10">
    <source>
        <dbReference type="ARBA" id="ARBA00048988"/>
    </source>
</evidence>
<feature type="domain" description="UvrD-like helicase C-terminal" evidence="14">
    <location>
        <begin position="531"/>
        <end position="799"/>
    </location>
</feature>
<feature type="domain" description="UvrD-like helicase ATP-binding" evidence="13">
    <location>
        <begin position="246"/>
        <end position="530"/>
    </location>
</feature>
<dbReference type="CDD" id="cd17932">
    <property type="entry name" value="DEXQc_UvrD"/>
    <property type="match status" value="1"/>
</dbReference>
<comment type="catalytic activity">
    <reaction evidence="8">
        <text>Couples ATP hydrolysis with the unwinding of duplex DNA by translocating in the 3'-5' direction.</text>
        <dbReference type="EC" id="5.6.2.4"/>
    </reaction>
</comment>
<dbReference type="GO" id="GO:0005829">
    <property type="term" value="C:cytosol"/>
    <property type="evidence" value="ECO:0007669"/>
    <property type="project" value="TreeGrafter"/>
</dbReference>
<dbReference type="GO" id="GO:0016887">
    <property type="term" value="F:ATP hydrolysis activity"/>
    <property type="evidence" value="ECO:0007669"/>
    <property type="project" value="RHEA"/>
</dbReference>
<gene>
    <name evidence="15" type="ORF">I532_04305</name>
</gene>
<dbReference type="InterPro" id="IPR027417">
    <property type="entry name" value="P-loop_NTPase"/>
</dbReference>
<evidence type="ECO:0000256" key="5">
    <source>
        <dbReference type="ARBA" id="ARBA00022840"/>
    </source>
</evidence>
<keyword evidence="2 11" id="KW-0547">Nucleotide-binding</keyword>
<keyword evidence="3 11" id="KW-0378">Hydrolase</keyword>
<dbReference type="EMBL" id="APBN01000001">
    <property type="protein sequence ID" value="EMT54799.1"/>
    <property type="molecule type" value="Genomic_DNA"/>
</dbReference>
<evidence type="ECO:0000256" key="3">
    <source>
        <dbReference type="ARBA" id="ARBA00022801"/>
    </source>
</evidence>
<dbReference type="GO" id="GO:0043138">
    <property type="term" value="F:3'-5' DNA helicase activity"/>
    <property type="evidence" value="ECO:0007669"/>
    <property type="project" value="UniProtKB-EC"/>
</dbReference>
<evidence type="ECO:0000313" key="15">
    <source>
        <dbReference type="EMBL" id="EMT54799.1"/>
    </source>
</evidence>
<dbReference type="Gene3D" id="3.40.50.300">
    <property type="entry name" value="P-loop containing nucleotide triphosphate hydrolases"/>
    <property type="match status" value="2"/>
</dbReference>
<feature type="region of interest" description="Disordered" evidence="12">
    <location>
        <begin position="121"/>
        <end position="147"/>
    </location>
</feature>
<evidence type="ECO:0000256" key="12">
    <source>
        <dbReference type="SAM" id="MobiDB-lite"/>
    </source>
</evidence>